<evidence type="ECO:0008006" key="3">
    <source>
        <dbReference type="Google" id="ProtNLM"/>
    </source>
</evidence>
<gene>
    <name evidence="1" type="ORF">EVG20_g2775</name>
</gene>
<dbReference type="OrthoDB" id="2588098at2759"/>
<protein>
    <recommendedName>
        <fullName evidence="3">F-box domain-containing protein</fullName>
    </recommendedName>
</protein>
<dbReference type="Proteomes" id="UP000298327">
    <property type="component" value="Unassembled WGS sequence"/>
</dbReference>
<comment type="caution">
    <text evidence="1">The sequence shown here is derived from an EMBL/GenBank/DDBJ whole genome shotgun (WGS) entry which is preliminary data.</text>
</comment>
<organism evidence="1 2">
    <name type="scientific">Dentipellis fragilis</name>
    <dbReference type="NCBI Taxonomy" id="205917"/>
    <lineage>
        <taxon>Eukaryota</taxon>
        <taxon>Fungi</taxon>
        <taxon>Dikarya</taxon>
        <taxon>Basidiomycota</taxon>
        <taxon>Agaricomycotina</taxon>
        <taxon>Agaricomycetes</taxon>
        <taxon>Russulales</taxon>
        <taxon>Hericiaceae</taxon>
        <taxon>Dentipellis</taxon>
    </lineage>
</organism>
<proteinExistence type="predicted"/>
<sequence>MGQYWCLINLDKRQSMFLGKLGGNFSCSFVSRSVTLGRIPPVRLLPYLEHPPGSPSPNKVTGIDSLSNETVDEVFENLPNFVECLRLALTSRRYWNLARRHIRRNIELHLQHLSWAGDRVVCLGDYADVNDYPPALQNAEDFRGVNLYHLAREEFRYPPDLGTCGTLGGYVLHHELGKCLWGTKGGLMVARPILVDCVTEEDVEMCALVLRNLSKHEYVRYDALLPLDSLASDKWGCQVDLALAAQSQICWSSDPSIAMCYEGGLHRGAWAGDRLDIAPVEELKELENGQDGEVVVWTDRLGHQSTKPYSSSLHLNYLDHRDKTQYIVIHGEAQGDLRMPPIPVCSAGPPPSMRFPAHVGIKLLFSSKDMSVHENLPAAPRTMAIAIRNDSVLFSSAQNYNFAMGQYWYLINLDKQQSIFLGKLGECFCDSPMSIYVTLGHAPAVKLLPYFKPPPASPFPNKVAGIDGLPNELVDEVFEHMLDFTDCYCLALTSRRYWNLARPVMKCRITLFLQYLSWAGDRVTCMGDYAKIDDYPPALQASEDFKGVDIYELASEEFGRIPSSLGARGTLGGTVLRNKLLGCFRGVRFWGIKISILESCVPVEDVKPSSLILRNLSKHEYVRYDSLPVDLLAGIKHPGPVDLALAAFSQICWSWDPSIAINTDVELHRGGWAGDRLDIVPVAELEEVENGEDGEEVVWTDISERVAGELTSILKSEYGIN</sequence>
<name>A0A4Y9Z656_9AGAM</name>
<accession>A0A4Y9Z656</accession>
<evidence type="ECO:0000313" key="2">
    <source>
        <dbReference type="Proteomes" id="UP000298327"/>
    </source>
</evidence>
<reference evidence="1 2" key="1">
    <citation type="submission" date="2019-02" db="EMBL/GenBank/DDBJ databases">
        <title>Genome sequencing of the rare red list fungi Dentipellis fragilis.</title>
        <authorList>
            <person name="Buettner E."/>
            <person name="Kellner H."/>
        </authorList>
    </citation>
    <scope>NUCLEOTIDE SEQUENCE [LARGE SCALE GENOMIC DNA]</scope>
    <source>
        <strain evidence="1 2">DSM 105465</strain>
    </source>
</reference>
<dbReference type="EMBL" id="SEOQ01000114">
    <property type="protein sequence ID" value="TFY70225.1"/>
    <property type="molecule type" value="Genomic_DNA"/>
</dbReference>
<dbReference type="AlphaFoldDB" id="A0A4Y9Z656"/>
<keyword evidence="2" id="KW-1185">Reference proteome</keyword>
<evidence type="ECO:0000313" key="1">
    <source>
        <dbReference type="EMBL" id="TFY70225.1"/>
    </source>
</evidence>